<dbReference type="PANTHER" id="PTHR13887">
    <property type="entry name" value="GLUTATHIONE S-TRANSFERASE KAPPA"/>
    <property type="match status" value="1"/>
</dbReference>
<dbReference type="RefSeq" id="WP_317792703.1">
    <property type="nucleotide sequence ID" value="NZ_AP028461.1"/>
</dbReference>
<dbReference type="Pfam" id="PF01323">
    <property type="entry name" value="DSBA"/>
    <property type="match status" value="1"/>
</dbReference>
<dbReference type="InterPro" id="IPR036249">
    <property type="entry name" value="Thioredoxin-like_sf"/>
</dbReference>
<reference evidence="3" key="1">
    <citation type="journal article" date="2019" name="Int. J. Syst. Evol. Microbiol.">
        <title>The Global Catalogue of Microorganisms (GCM) 10K type strain sequencing project: providing services to taxonomists for standard genome sequencing and annotation.</title>
        <authorList>
            <consortium name="The Broad Institute Genomics Platform"/>
            <consortium name="The Broad Institute Genome Sequencing Center for Infectious Disease"/>
            <person name="Wu L."/>
            <person name="Ma J."/>
        </authorList>
    </citation>
    <scope>NUCLEOTIDE SEQUENCE [LARGE SCALE GENOMIC DNA]</scope>
    <source>
        <strain evidence="3">CCM 7526</strain>
    </source>
</reference>
<protein>
    <submittedName>
        <fullName evidence="2">DsbA family oxidoreductase</fullName>
    </submittedName>
</protein>
<name>A0ABW4AP81_9ACTN</name>
<proteinExistence type="predicted"/>
<comment type="caution">
    <text evidence="2">The sequence shown here is derived from an EMBL/GenBank/DDBJ whole genome shotgun (WGS) entry which is preliminary data.</text>
</comment>
<dbReference type="PANTHER" id="PTHR13887:SF41">
    <property type="entry name" value="THIOREDOXIN SUPERFAMILY PROTEIN"/>
    <property type="match status" value="1"/>
</dbReference>
<organism evidence="2 3">
    <name type="scientific">Actinoplanes sichuanensis</name>
    <dbReference type="NCBI Taxonomy" id="512349"/>
    <lineage>
        <taxon>Bacteria</taxon>
        <taxon>Bacillati</taxon>
        <taxon>Actinomycetota</taxon>
        <taxon>Actinomycetes</taxon>
        <taxon>Micromonosporales</taxon>
        <taxon>Micromonosporaceae</taxon>
        <taxon>Actinoplanes</taxon>
    </lineage>
</organism>
<dbReference type="SUPFAM" id="SSF52833">
    <property type="entry name" value="Thioredoxin-like"/>
    <property type="match status" value="1"/>
</dbReference>
<dbReference type="Proteomes" id="UP001597183">
    <property type="component" value="Unassembled WGS sequence"/>
</dbReference>
<dbReference type="InterPro" id="IPR001853">
    <property type="entry name" value="DSBA-like_thioredoxin_dom"/>
</dbReference>
<sequence>MSISIDVWSDVVCPWCYIGKRRLETALDRFEDADVTVTWHSFQLDPTIPQGTREPVHEMLAKKIGAPASQVRAMTHQVTQLAEAEGLTYDLGHAISVNTRDAHRVAHLADQHGLGTEMHEALLKAHLSDAAVVDDPETLVRLATAVGVPADEAADVVAGTKYGAEVDADIRKARQLGISGVPFFLINQKYGISGAQSADAFLGALRKVHAES</sequence>
<accession>A0ABW4AP81</accession>
<evidence type="ECO:0000313" key="3">
    <source>
        <dbReference type="Proteomes" id="UP001597183"/>
    </source>
</evidence>
<evidence type="ECO:0000313" key="2">
    <source>
        <dbReference type="EMBL" id="MFD1372667.1"/>
    </source>
</evidence>
<dbReference type="CDD" id="cd03024">
    <property type="entry name" value="DsbA_FrnE"/>
    <property type="match status" value="1"/>
</dbReference>
<dbReference type="Gene3D" id="3.40.30.10">
    <property type="entry name" value="Glutaredoxin"/>
    <property type="match status" value="1"/>
</dbReference>
<feature type="domain" description="DSBA-like thioredoxin" evidence="1">
    <location>
        <begin position="5"/>
        <end position="205"/>
    </location>
</feature>
<dbReference type="EMBL" id="JBHTMK010000059">
    <property type="protein sequence ID" value="MFD1372667.1"/>
    <property type="molecule type" value="Genomic_DNA"/>
</dbReference>
<keyword evidence="3" id="KW-1185">Reference proteome</keyword>
<gene>
    <name evidence="2" type="ORF">ACFQ5G_45705</name>
</gene>
<evidence type="ECO:0000259" key="1">
    <source>
        <dbReference type="Pfam" id="PF01323"/>
    </source>
</evidence>